<reference evidence="4 5" key="1">
    <citation type="submission" date="2018-12" db="EMBL/GenBank/DDBJ databases">
        <title>Draft genome sequence of Embleya hyalina NBRC 13850T.</title>
        <authorList>
            <person name="Komaki H."/>
            <person name="Hosoyama A."/>
            <person name="Kimura A."/>
            <person name="Ichikawa N."/>
            <person name="Tamura T."/>
        </authorList>
    </citation>
    <scope>NUCLEOTIDE SEQUENCE [LARGE SCALE GENOMIC DNA]</scope>
    <source>
        <strain evidence="4 5">NBRC 13850</strain>
    </source>
</reference>
<dbReference type="GO" id="GO:0016853">
    <property type="term" value="F:isomerase activity"/>
    <property type="evidence" value="ECO:0007669"/>
    <property type="project" value="UniProtKB-KW"/>
</dbReference>
<dbReference type="PANTHER" id="PTHR42796">
    <property type="entry name" value="FUMARYLACETOACETATE HYDROLASE DOMAIN-CONTAINING PROTEIN 2A-RELATED"/>
    <property type="match status" value="1"/>
</dbReference>
<feature type="domain" description="Fumarylacetoacetase-like C-terminal" evidence="3">
    <location>
        <begin position="69"/>
        <end position="272"/>
    </location>
</feature>
<dbReference type="OrthoDB" id="9805307at2"/>
<evidence type="ECO:0000313" key="5">
    <source>
        <dbReference type="Proteomes" id="UP000286931"/>
    </source>
</evidence>
<dbReference type="GO" id="GO:0019752">
    <property type="term" value="P:carboxylic acid metabolic process"/>
    <property type="evidence" value="ECO:0007669"/>
    <property type="project" value="UniProtKB-ARBA"/>
</dbReference>
<keyword evidence="4" id="KW-0413">Isomerase</keyword>
<dbReference type="InterPro" id="IPR011234">
    <property type="entry name" value="Fumarylacetoacetase-like_C"/>
</dbReference>
<evidence type="ECO:0000256" key="2">
    <source>
        <dbReference type="ARBA" id="ARBA00022723"/>
    </source>
</evidence>
<dbReference type="AlphaFoldDB" id="A0A401YQT7"/>
<dbReference type="InterPro" id="IPR036663">
    <property type="entry name" value="Fumarylacetoacetase_C_sf"/>
</dbReference>
<dbReference type="FunFam" id="3.90.850.10:FF:000002">
    <property type="entry name" value="2-hydroxyhepta-2,4-diene-1,7-dioate isomerase"/>
    <property type="match status" value="1"/>
</dbReference>
<sequence length="279" mass="29456">MRLATVRQGNGTRAVVVGADHLELLPHPDVGSLLVASARRGGDGLRDLSGTRIAGLRAEFAPVVPRPSKVLCVGLNYRDHIFEMSRVPPEYPTLFAKFGDTLMGADDDLVLPSGSTSVDWEAELAVVVGRTVRHASVSEAGDAIAGFTVANDVSMRDWQHRSGQWLQGKAFDATTPLGPVLVTPDELDGAANLGITCTVDGVLKQRSSTSQLLFAPADLIAYVSRFTTLRPGDIVLTGTPGGVGAARKPPEFLRAGQVLETTIEGIGTCRNTCVQEASA</sequence>
<gene>
    <name evidence="4" type="ORF">EHYA_04671</name>
</gene>
<comment type="caution">
    <text evidence="4">The sequence shown here is derived from an EMBL/GenBank/DDBJ whole genome shotgun (WGS) entry which is preliminary data.</text>
</comment>
<dbReference type="PANTHER" id="PTHR42796:SF4">
    <property type="entry name" value="FUMARYLACETOACETATE HYDROLASE DOMAIN-CONTAINING PROTEIN 2A"/>
    <property type="match status" value="1"/>
</dbReference>
<evidence type="ECO:0000313" key="4">
    <source>
        <dbReference type="EMBL" id="GCD96984.1"/>
    </source>
</evidence>
<dbReference type="InterPro" id="IPR051121">
    <property type="entry name" value="FAH"/>
</dbReference>
<evidence type="ECO:0000256" key="1">
    <source>
        <dbReference type="ARBA" id="ARBA00010211"/>
    </source>
</evidence>
<proteinExistence type="inferred from homology"/>
<dbReference type="Pfam" id="PF01557">
    <property type="entry name" value="FAA_hydrolase"/>
    <property type="match status" value="1"/>
</dbReference>
<evidence type="ECO:0000259" key="3">
    <source>
        <dbReference type="Pfam" id="PF01557"/>
    </source>
</evidence>
<comment type="similarity">
    <text evidence="1">Belongs to the FAH family.</text>
</comment>
<accession>A0A401YQT7</accession>
<dbReference type="Gene3D" id="3.90.850.10">
    <property type="entry name" value="Fumarylacetoacetase-like, C-terminal domain"/>
    <property type="match status" value="1"/>
</dbReference>
<keyword evidence="5" id="KW-1185">Reference proteome</keyword>
<dbReference type="EMBL" id="BIFH01000022">
    <property type="protein sequence ID" value="GCD96984.1"/>
    <property type="molecule type" value="Genomic_DNA"/>
</dbReference>
<dbReference type="RefSeq" id="WP_126639005.1">
    <property type="nucleotide sequence ID" value="NZ_BIFH01000022.1"/>
</dbReference>
<dbReference type="GO" id="GO:0046872">
    <property type="term" value="F:metal ion binding"/>
    <property type="evidence" value="ECO:0007669"/>
    <property type="project" value="UniProtKB-KW"/>
</dbReference>
<keyword evidence="2" id="KW-0479">Metal-binding</keyword>
<protein>
    <submittedName>
        <fullName evidence="4">2-hydroxyhepta-2,4-diene-1,7-dioate isomerase</fullName>
    </submittedName>
</protein>
<dbReference type="Proteomes" id="UP000286931">
    <property type="component" value="Unassembled WGS sequence"/>
</dbReference>
<organism evidence="4 5">
    <name type="scientific">Embleya hyalina</name>
    <dbReference type="NCBI Taxonomy" id="516124"/>
    <lineage>
        <taxon>Bacteria</taxon>
        <taxon>Bacillati</taxon>
        <taxon>Actinomycetota</taxon>
        <taxon>Actinomycetes</taxon>
        <taxon>Kitasatosporales</taxon>
        <taxon>Streptomycetaceae</taxon>
        <taxon>Embleya</taxon>
    </lineage>
</organism>
<name>A0A401YQT7_9ACTN</name>
<dbReference type="SUPFAM" id="SSF56529">
    <property type="entry name" value="FAH"/>
    <property type="match status" value="1"/>
</dbReference>